<accession>A0A382F6K3</accession>
<keyword evidence="1" id="KW-1133">Transmembrane helix</keyword>
<evidence type="ECO:0000313" key="2">
    <source>
        <dbReference type="EMBL" id="SVB57741.1"/>
    </source>
</evidence>
<dbReference type="AlphaFoldDB" id="A0A382F6K3"/>
<keyword evidence="1" id="KW-0472">Membrane</keyword>
<sequence>VVALVFRVKNTPAKPAAAAKTAPNKGGVSAAMVAYTLLALVIAISALVFVLHWQDQHRVIDIQVTNSQGEVLKYQAYKKTIEGRRFTTIDGVSVDLADSDRIEILETAD</sequence>
<organism evidence="2">
    <name type="scientific">marine metagenome</name>
    <dbReference type="NCBI Taxonomy" id="408172"/>
    <lineage>
        <taxon>unclassified sequences</taxon>
        <taxon>metagenomes</taxon>
        <taxon>ecological metagenomes</taxon>
    </lineage>
</organism>
<name>A0A382F6K3_9ZZZZ</name>
<protein>
    <submittedName>
        <fullName evidence="2">Uncharacterized protein</fullName>
    </submittedName>
</protein>
<dbReference type="EMBL" id="UINC01047891">
    <property type="protein sequence ID" value="SVB57741.1"/>
    <property type="molecule type" value="Genomic_DNA"/>
</dbReference>
<feature type="non-terminal residue" evidence="2">
    <location>
        <position position="1"/>
    </location>
</feature>
<reference evidence="2" key="1">
    <citation type="submission" date="2018-05" db="EMBL/GenBank/DDBJ databases">
        <authorList>
            <person name="Lanie J.A."/>
            <person name="Ng W.-L."/>
            <person name="Kazmierczak K.M."/>
            <person name="Andrzejewski T.M."/>
            <person name="Davidsen T.M."/>
            <person name="Wayne K.J."/>
            <person name="Tettelin H."/>
            <person name="Glass J.I."/>
            <person name="Rusch D."/>
            <person name="Podicherti R."/>
            <person name="Tsui H.-C.T."/>
            <person name="Winkler M.E."/>
        </authorList>
    </citation>
    <scope>NUCLEOTIDE SEQUENCE</scope>
</reference>
<feature type="transmembrane region" description="Helical" evidence="1">
    <location>
        <begin position="32"/>
        <end position="53"/>
    </location>
</feature>
<keyword evidence="1" id="KW-0812">Transmembrane</keyword>
<gene>
    <name evidence="2" type="ORF">METZ01_LOCUS210595</name>
</gene>
<evidence type="ECO:0000256" key="1">
    <source>
        <dbReference type="SAM" id="Phobius"/>
    </source>
</evidence>
<proteinExistence type="predicted"/>